<proteinExistence type="predicted"/>
<dbReference type="EMBL" id="CP095045">
    <property type="protein sequence ID" value="UOQ55923.1"/>
    <property type="molecule type" value="Genomic_DNA"/>
</dbReference>
<evidence type="ECO:0000313" key="2">
    <source>
        <dbReference type="EMBL" id="UOQ55923.1"/>
    </source>
</evidence>
<keyword evidence="2" id="KW-0238">DNA-binding</keyword>
<dbReference type="PANTHER" id="PTHR38479:SF2">
    <property type="entry name" value="WINGED HELIX DNA-BINDING DOMAIN-CONTAINING PROTEIN"/>
    <property type="match status" value="1"/>
</dbReference>
<organism evidence="2 3">
    <name type="scientific">Leucobacter allii</name>
    <dbReference type="NCBI Taxonomy" id="2932247"/>
    <lineage>
        <taxon>Bacteria</taxon>
        <taxon>Bacillati</taxon>
        <taxon>Actinomycetota</taxon>
        <taxon>Actinomycetes</taxon>
        <taxon>Micrococcales</taxon>
        <taxon>Microbacteriaceae</taxon>
        <taxon>Leucobacter</taxon>
    </lineage>
</organism>
<sequence length="424" mass="44891">MTPGGGTAQTLRTDELLELRMRALGLAPGGWETAPPEDSGPGSERIAAVARRMLAVQGQDWRSARWALGVRAPGTTMRDVAEAFDAGLIVRSWPMRGTVHVVAAEDIGWMQAATNHRVLAGAAKRRAFLGMSDAALDRLVEVSLRALDEPDGPGEPGEPAGLDRDALAERWTAAGIEWQSSWRYHVIWWLCQNGLAVFGPVGDSGEPRLVRAERWIRAPRELAGDAALGALAARYAAARGPIRDRDLAWWTGLTLAEARVALRVAEESGTLASVRLRDAAGDPVSGAAGALWADPAQLGGAPLGGDPPGDAPSGAGASRTAAGGAAAGWRLLAAFDEHLLGYTDRSAQLDPAHFERIVPGRNGMFLATIVRDGRVVGTWKRLPGKHVRVALSPFPGARANRRALAPALAFWARFHALDGAAFAD</sequence>
<name>A0ABY4FIS7_9MICO</name>
<reference evidence="2 3" key="1">
    <citation type="submission" date="2022-04" db="EMBL/GenBank/DDBJ databases">
        <title>Leucobacter sp. isolated from rhizosphere of garlic.</title>
        <authorList>
            <person name="Won M."/>
            <person name="Lee C.-M."/>
            <person name="Woen H.-Y."/>
            <person name="Kwon S.-W."/>
        </authorList>
    </citation>
    <scope>NUCLEOTIDE SEQUENCE [LARGE SCALE GENOMIC DNA]</scope>
    <source>
        <strain evidence="2 3">H21R-40</strain>
    </source>
</reference>
<dbReference type="PANTHER" id="PTHR38479">
    <property type="entry name" value="LMO0824 PROTEIN"/>
    <property type="match status" value="1"/>
</dbReference>
<dbReference type="GO" id="GO:0003677">
    <property type="term" value="F:DNA binding"/>
    <property type="evidence" value="ECO:0007669"/>
    <property type="project" value="UniProtKB-KW"/>
</dbReference>
<keyword evidence="3" id="KW-1185">Reference proteome</keyword>
<evidence type="ECO:0000313" key="3">
    <source>
        <dbReference type="Proteomes" id="UP000831786"/>
    </source>
</evidence>
<dbReference type="InterPro" id="IPR009351">
    <property type="entry name" value="AlkZ-like"/>
</dbReference>
<evidence type="ECO:0000256" key="1">
    <source>
        <dbReference type="SAM" id="MobiDB-lite"/>
    </source>
</evidence>
<accession>A0ABY4FIS7</accession>
<dbReference type="Pfam" id="PF06224">
    <property type="entry name" value="AlkZ-like"/>
    <property type="match status" value="1"/>
</dbReference>
<dbReference type="RefSeq" id="WP_244726004.1">
    <property type="nucleotide sequence ID" value="NZ_CP095045.1"/>
</dbReference>
<dbReference type="Proteomes" id="UP000831786">
    <property type="component" value="Chromosome"/>
</dbReference>
<protein>
    <submittedName>
        <fullName evidence="2">Winged helix DNA-binding domain-containing protein</fullName>
    </submittedName>
</protein>
<feature type="region of interest" description="Disordered" evidence="1">
    <location>
        <begin position="298"/>
        <end position="319"/>
    </location>
</feature>
<gene>
    <name evidence="2" type="ORF">MUN78_09420</name>
</gene>